<evidence type="ECO:0000313" key="1">
    <source>
        <dbReference type="EMBL" id="OAD18657.1"/>
    </source>
</evidence>
<comment type="caution">
    <text evidence="1">The sequence shown here is derived from an EMBL/GenBank/DDBJ whole genome shotgun (WGS) entry which is preliminary data.</text>
</comment>
<keyword evidence="2" id="KW-1185">Reference proteome</keyword>
<organism evidence="1 2">
    <name type="scientific">Candidatus Thiomargarita nelsonii</name>
    <dbReference type="NCBI Taxonomy" id="1003181"/>
    <lineage>
        <taxon>Bacteria</taxon>
        <taxon>Pseudomonadati</taxon>
        <taxon>Pseudomonadota</taxon>
        <taxon>Gammaproteobacteria</taxon>
        <taxon>Thiotrichales</taxon>
        <taxon>Thiotrichaceae</taxon>
        <taxon>Thiomargarita</taxon>
    </lineage>
</organism>
<reference evidence="1 2" key="1">
    <citation type="submission" date="2016-05" db="EMBL/GenBank/DDBJ databases">
        <title>Single-cell genome of chain-forming Candidatus Thiomargarita nelsonii and comparison to other large sulfur-oxidizing bacteria.</title>
        <authorList>
            <person name="Winkel M."/>
            <person name="Salman V."/>
            <person name="Woyke T."/>
            <person name="Schulz-Vogt H."/>
            <person name="Richter M."/>
            <person name="Flood B."/>
            <person name="Bailey J."/>
            <person name="Amann R."/>
            <person name="Mussmann M."/>
        </authorList>
    </citation>
    <scope>NUCLEOTIDE SEQUENCE [LARGE SCALE GENOMIC DNA]</scope>
    <source>
        <strain evidence="1 2">THI036</strain>
    </source>
</reference>
<dbReference type="AlphaFoldDB" id="A0A176RSG2"/>
<name>A0A176RSG2_9GAMM</name>
<dbReference type="Proteomes" id="UP000076962">
    <property type="component" value="Unassembled WGS sequence"/>
</dbReference>
<protein>
    <submittedName>
        <fullName evidence="1">Uncharacterized protein</fullName>
    </submittedName>
</protein>
<evidence type="ECO:0000313" key="2">
    <source>
        <dbReference type="Proteomes" id="UP000076962"/>
    </source>
</evidence>
<accession>A0A176RSG2</accession>
<dbReference type="EMBL" id="LUTY01003145">
    <property type="protein sequence ID" value="OAD18657.1"/>
    <property type="molecule type" value="Genomic_DNA"/>
</dbReference>
<proteinExistence type="predicted"/>
<sequence>MRINVCFGVILIPKYKQKDCKIGNNTLPIVGKIFCNATPMLMLKFPPAMPKLRLSNFAKRLFMVSLY</sequence>
<gene>
    <name evidence="1" type="ORF">THIOM_005739</name>
</gene>